<feature type="domain" description="PAS" evidence="10">
    <location>
        <begin position="155"/>
        <end position="226"/>
    </location>
</feature>
<keyword evidence="12" id="KW-1185">Reference proteome</keyword>
<dbReference type="SMART" id="SM00091">
    <property type="entry name" value="PAS"/>
    <property type="match status" value="1"/>
</dbReference>
<evidence type="ECO:0000259" key="8">
    <source>
        <dbReference type="PROSITE" id="PS50109"/>
    </source>
</evidence>
<dbReference type="Gene3D" id="3.40.50.2300">
    <property type="match status" value="2"/>
</dbReference>
<dbReference type="PANTHER" id="PTHR43547:SF2">
    <property type="entry name" value="HYBRID SIGNAL TRANSDUCTION HISTIDINE KINASE C"/>
    <property type="match status" value="1"/>
</dbReference>
<dbReference type="EC" id="2.7.13.3" evidence="2"/>
<dbReference type="Pfam" id="PF00072">
    <property type="entry name" value="Response_reg"/>
    <property type="match status" value="2"/>
</dbReference>
<evidence type="ECO:0000259" key="10">
    <source>
        <dbReference type="PROSITE" id="PS50112"/>
    </source>
</evidence>
<feature type="domain" description="Histidine kinase" evidence="8">
    <location>
        <begin position="293"/>
        <end position="516"/>
    </location>
</feature>
<feature type="modified residue" description="4-aspartylphosphate" evidence="6">
    <location>
        <position position="59"/>
    </location>
</feature>
<gene>
    <name evidence="11" type="ORF">H6G24_30000</name>
</gene>
<dbReference type="InterPro" id="IPR000014">
    <property type="entry name" value="PAS"/>
</dbReference>
<evidence type="ECO:0000256" key="6">
    <source>
        <dbReference type="PROSITE-ProRule" id="PRU00169"/>
    </source>
</evidence>
<keyword evidence="3 6" id="KW-0597">Phosphoprotein</keyword>
<dbReference type="InterPro" id="IPR003661">
    <property type="entry name" value="HisK_dim/P_dom"/>
</dbReference>
<dbReference type="Pfam" id="PF02518">
    <property type="entry name" value="HATPase_c"/>
    <property type="match status" value="1"/>
</dbReference>
<dbReference type="Gene3D" id="1.10.287.130">
    <property type="match status" value="1"/>
</dbReference>
<dbReference type="InterPro" id="IPR003594">
    <property type="entry name" value="HATPase_dom"/>
</dbReference>
<dbReference type="Proteomes" id="UP000658514">
    <property type="component" value="Unassembled WGS sequence"/>
</dbReference>
<dbReference type="InterPro" id="IPR035965">
    <property type="entry name" value="PAS-like_dom_sf"/>
</dbReference>
<dbReference type="EMBL" id="JACJQH010000064">
    <property type="protein sequence ID" value="MBD2199658.1"/>
    <property type="molecule type" value="Genomic_DNA"/>
</dbReference>
<dbReference type="SMART" id="SM00388">
    <property type="entry name" value="HisKA"/>
    <property type="match status" value="1"/>
</dbReference>
<keyword evidence="4" id="KW-0808">Transferase</keyword>
<dbReference type="Gene3D" id="3.30.450.20">
    <property type="entry name" value="PAS domain"/>
    <property type="match status" value="1"/>
</dbReference>
<keyword evidence="5" id="KW-0902">Two-component regulatory system</keyword>
<evidence type="ECO:0000259" key="9">
    <source>
        <dbReference type="PROSITE" id="PS50110"/>
    </source>
</evidence>
<comment type="caution">
    <text evidence="11">The sequence shown here is derived from an EMBL/GenBank/DDBJ whole genome shotgun (WGS) entry which is preliminary data.</text>
</comment>
<organism evidence="11 12">
    <name type="scientific">Calothrix parietina FACHB-288</name>
    <dbReference type="NCBI Taxonomy" id="2692896"/>
    <lineage>
        <taxon>Bacteria</taxon>
        <taxon>Bacillati</taxon>
        <taxon>Cyanobacteriota</taxon>
        <taxon>Cyanophyceae</taxon>
        <taxon>Nostocales</taxon>
        <taxon>Calotrichaceae</taxon>
        <taxon>Calothrix</taxon>
    </lineage>
</organism>
<keyword evidence="7" id="KW-0175">Coiled coil</keyword>
<feature type="domain" description="Response regulatory" evidence="9">
    <location>
        <begin position="537"/>
        <end position="653"/>
    </location>
</feature>
<evidence type="ECO:0000256" key="7">
    <source>
        <dbReference type="SAM" id="Coils"/>
    </source>
</evidence>
<dbReference type="CDD" id="cd00130">
    <property type="entry name" value="PAS"/>
    <property type="match status" value="1"/>
</dbReference>
<evidence type="ECO:0000256" key="3">
    <source>
        <dbReference type="ARBA" id="ARBA00022553"/>
    </source>
</evidence>
<dbReference type="InterPro" id="IPR001789">
    <property type="entry name" value="Sig_transdc_resp-reg_receiver"/>
</dbReference>
<evidence type="ECO:0000256" key="2">
    <source>
        <dbReference type="ARBA" id="ARBA00012438"/>
    </source>
</evidence>
<dbReference type="InterPro" id="IPR011006">
    <property type="entry name" value="CheY-like_superfamily"/>
</dbReference>
<proteinExistence type="predicted"/>
<dbReference type="PANTHER" id="PTHR43547">
    <property type="entry name" value="TWO-COMPONENT HISTIDINE KINASE"/>
    <property type="match status" value="1"/>
</dbReference>
<dbReference type="SMART" id="SM00448">
    <property type="entry name" value="REC"/>
    <property type="match status" value="2"/>
</dbReference>
<dbReference type="RefSeq" id="WP_190549329.1">
    <property type="nucleotide sequence ID" value="NZ_CAWPNO010000100.1"/>
</dbReference>
<protein>
    <recommendedName>
        <fullName evidence="2">histidine kinase</fullName>
        <ecNumber evidence="2">2.7.13.3</ecNumber>
    </recommendedName>
</protein>
<name>A0ABR8AK51_9CYAN</name>
<evidence type="ECO:0000256" key="4">
    <source>
        <dbReference type="ARBA" id="ARBA00022777"/>
    </source>
</evidence>
<dbReference type="PROSITE" id="PS50112">
    <property type="entry name" value="PAS"/>
    <property type="match status" value="1"/>
</dbReference>
<dbReference type="CDD" id="cd00156">
    <property type="entry name" value="REC"/>
    <property type="match status" value="1"/>
</dbReference>
<comment type="catalytic activity">
    <reaction evidence="1">
        <text>ATP + protein L-histidine = ADP + protein N-phospho-L-histidine.</text>
        <dbReference type="EC" id="2.7.13.3"/>
    </reaction>
</comment>
<dbReference type="SUPFAM" id="SSF47384">
    <property type="entry name" value="Homodimeric domain of signal transducing histidine kinase"/>
    <property type="match status" value="1"/>
</dbReference>
<evidence type="ECO:0000256" key="5">
    <source>
        <dbReference type="ARBA" id="ARBA00023012"/>
    </source>
</evidence>
<evidence type="ECO:0000313" key="12">
    <source>
        <dbReference type="Proteomes" id="UP000658514"/>
    </source>
</evidence>
<reference evidence="11 12" key="1">
    <citation type="journal article" date="2020" name="ISME J.">
        <title>Comparative genomics reveals insights into cyanobacterial evolution and habitat adaptation.</title>
        <authorList>
            <person name="Chen M.Y."/>
            <person name="Teng W.K."/>
            <person name="Zhao L."/>
            <person name="Hu C.X."/>
            <person name="Zhou Y.K."/>
            <person name="Han B.P."/>
            <person name="Song L.R."/>
            <person name="Shu W.S."/>
        </authorList>
    </citation>
    <scope>NUCLEOTIDE SEQUENCE [LARGE SCALE GENOMIC DNA]</scope>
    <source>
        <strain evidence="11 12">FACHB-288</strain>
    </source>
</reference>
<feature type="domain" description="Response regulatory" evidence="9">
    <location>
        <begin position="10"/>
        <end position="126"/>
    </location>
</feature>
<dbReference type="Pfam" id="PF00512">
    <property type="entry name" value="HisKA"/>
    <property type="match status" value="1"/>
</dbReference>
<sequence length="666" mass="74270">MDAISYKQNVILFVDDNYQKLKLLLEYLEETGFKVLVADNGINAINIAENASPDLILLDVLMPGIDGFETCRRLKSNPVTENIPVIFLTALAEQVDKVKGLNLGAVDYITKPLDNEEVIARIKIHLRLQNLTKKLTEQNEYLAAEINERKQAEDKIKEQAALLDITTDAIIVQDLNNQIRFWNQGSEHLYGWTQTEAIAKNANTLLYKPETLYQLQEIHKSLAKNDLWQGDLYQKTKTGKEIIVSSRWTVMPDLAGQPKSILIVNTDITEKKLLETQFLRAQRMESIGTLASGIAHDLNNALTPMLMIAQLLEIKLADENSKQWLAILETNIKRAADLVKHVLCFSRGFEGKFITLQVKNIIAEIEQIVKQTFPKSIAVNLDIPQQSLWNISGDATQIHQVLLNLCINARDAMPEGGLLKISARNIWVDSNCARMNMDAQVGPYVTISVADTGKGIPQEIIDRIFEPFFTTKEVGQGTGLGLSTVMGIVRSHNGFVKVMSAIGKGTEFQIYFQASQNLEIDNPLTSYDELPAGNGELILIVDDEESIREITKTALEKNGYKVLVAKDGIEAVALYTKHQKEISVVLIDMMMPSMDGPMAIRVLQKINPEVKIVVVSGLTSNHELLATLDDSITTFLPKPYTFQELFTSLQVILNAEAGSKHSQSSI</sequence>
<dbReference type="SUPFAM" id="SSF55785">
    <property type="entry name" value="PYP-like sensor domain (PAS domain)"/>
    <property type="match status" value="1"/>
</dbReference>
<evidence type="ECO:0000313" key="11">
    <source>
        <dbReference type="EMBL" id="MBD2199658.1"/>
    </source>
</evidence>
<dbReference type="InterPro" id="IPR036890">
    <property type="entry name" value="HATPase_C_sf"/>
</dbReference>
<evidence type="ECO:0000256" key="1">
    <source>
        <dbReference type="ARBA" id="ARBA00000085"/>
    </source>
</evidence>
<feature type="coiled-coil region" evidence="7">
    <location>
        <begin position="128"/>
        <end position="162"/>
    </location>
</feature>
<feature type="modified residue" description="4-aspartylphosphate" evidence="6">
    <location>
        <position position="588"/>
    </location>
</feature>
<dbReference type="InterPro" id="IPR004358">
    <property type="entry name" value="Sig_transdc_His_kin-like_C"/>
</dbReference>
<dbReference type="SMART" id="SM00387">
    <property type="entry name" value="HATPase_c"/>
    <property type="match status" value="1"/>
</dbReference>
<dbReference type="PRINTS" id="PR00344">
    <property type="entry name" value="BCTRLSENSOR"/>
</dbReference>
<dbReference type="NCBIfam" id="TIGR00229">
    <property type="entry name" value="sensory_box"/>
    <property type="match status" value="1"/>
</dbReference>
<dbReference type="SUPFAM" id="SSF52172">
    <property type="entry name" value="CheY-like"/>
    <property type="match status" value="2"/>
</dbReference>
<dbReference type="CDD" id="cd00082">
    <property type="entry name" value="HisKA"/>
    <property type="match status" value="1"/>
</dbReference>
<accession>A0ABR8AK51</accession>
<dbReference type="InterPro" id="IPR005467">
    <property type="entry name" value="His_kinase_dom"/>
</dbReference>
<dbReference type="InterPro" id="IPR036097">
    <property type="entry name" value="HisK_dim/P_sf"/>
</dbReference>
<dbReference type="PROSITE" id="PS50109">
    <property type="entry name" value="HIS_KIN"/>
    <property type="match status" value="1"/>
</dbReference>
<dbReference type="PROSITE" id="PS50110">
    <property type="entry name" value="RESPONSE_REGULATORY"/>
    <property type="match status" value="2"/>
</dbReference>
<keyword evidence="4" id="KW-0418">Kinase</keyword>
<dbReference type="SUPFAM" id="SSF55874">
    <property type="entry name" value="ATPase domain of HSP90 chaperone/DNA topoisomerase II/histidine kinase"/>
    <property type="match status" value="1"/>
</dbReference>
<dbReference type="Gene3D" id="3.30.565.10">
    <property type="entry name" value="Histidine kinase-like ATPase, C-terminal domain"/>
    <property type="match status" value="1"/>
</dbReference>